<dbReference type="EMBL" id="CP023701">
    <property type="protein sequence ID" value="QEU82217.1"/>
    <property type="molecule type" value="Genomic_DNA"/>
</dbReference>
<dbReference type="InterPro" id="IPR023809">
    <property type="entry name" value="Thiopep_bacteriocin_synth_dom"/>
</dbReference>
<reference evidence="4" key="1">
    <citation type="journal article" date="2014" name="Int. J. Syst. Evol. Microbiol.">
        <title>Complete genome sequence of Corynebacterium casei LMG S-19264T (=DSM 44701T), isolated from a smear-ripened cheese.</title>
        <authorList>
            <consortium name="US DOE Joint Genome Institute (JGI-PGF)"/>
            <person name="Walter F."/>
            <person name="Albersmeier A."/>
            <person name="Kalinowski J."/>
            <person name="Ruckert C."/>
        </authorList>
    </citation>
    <scope>NUCLEOTIDE SEQUENCE</scope>
    <source>
        <strain evidence="4">JCM 4834</strain>
    </source>
</reference>
<dbReference type="GO" id="GO:0016491">
    <property type="term" value="F:oxidoreductase activity"/>
    <property type="evidence" value="ECO:0007669"/>
    <property type="project" value="InterPro"/>
</dbReference>
<dbReference type="InterPro" id="IPR020051">
    <property type="entry name" value="SagB-type_dehydrogenase"/>
</dbReference>
<evidence type="ECO:0000313" key="4">
    <source>
        <dbReference type="EMBL" id="GGZ92077.1"/>
    </source>
</evidence>
<feature type="domain" description="Nitroreductase" evidence="2">
    <location>
        <begin position="384"/>
        <end position="569"/>
    </location>
</feature>
<dbReference type="Proteomes" id="UP000634660">
    <property type="component" value="Unassembled WGS sequence"/>
</dbReference>
<proteinExistence type="predicted"/>
<dbReference type="PANTHER" id="PTHR43745:SF2">
    <property type="entry name" value="NITROREDUCTASE MJ1384-RELATED"/>
    <property type="match status" value="1"/>
</dbReference>
<feature type="region of interest" description="Disordered" evidence="1">
    <location>
        <begin position="576"/>
        <end position="595"/>
    </location>
</feature>
<dbReference type="InterPro" id="IPR029479">
    <property type="entry name" value="Nitroreductase"/>
</dbReference>
<gene>
    <name evidence="5" type="ORF">CP968_31610</name>
    <name evidence="4" type="ORF">GCM10010371_59780</name>
</gene>
<organism evidence="5 6">
    <name type="scientific">Streptomyces subrutilus</name>
    <dbReference type="NCBI Taxonomy" id="36818"/>
    <lineage>
        <taxon>Bacteria</taxon>
        <taxon>Bacillati</taxon>
        <taxon>Actinomycetota</taxon>
        <taxon>Actinomycetes</taxon>
        <taxon>Kitasatosporales</taxon>
        <taxon>Streptomycetaceae</taxon>
        <taxon>Streptomyces</taxon>
    </lineage>
</organism>
<reference evidence="5 6" key="2">
    <citation type="submission" date="2017-09" db="EMBL/GenBank/DDBJ databases">
        <authorList>
            <person name="Lee N."/>
            <person name="Cho B.-K."/>
        </authorList>
    </citation>
    <scope>NUCLEOTIDE SEQUENCE [LARGE SCALE GENOMIC DNA]</scope>
    <source>
        <strain evidence="5 6">ATCC 27467</strain>
    </source>
</reference>
<feature type="compositionally biased region" description="Gly residues" evidence="1">
    <location>
        <begin position="580"/>
        <end position="595"/>
    </location>
</feature>
<sequence length="595" mass="62114">MTTTGSWHGLHLFLHSATGDTDAFLLREVAPRLDALVGAGQSTGWFFIRYGQDGPHLRIRARDLDAAGAARLADELARAAKEVPAVPGPWPSAHGEVRTVPYVPETDRYGGPRALPVAEEVFGASTRVVLGALAEPHGAAGAARLTVAADLAHATAYALGMDELSAARWLRRHAAGWRWVTEVPLLPGAAVHARVNSVYAAQRTALARRAAHLREGLATGTAAPWPSRWADAVRAADARLRGGAAGTDGSGADGGGAGLSEGVSAWVWASQLHMLFNRLGVSPDEERAVCRLAARTLLETADEEEPPSFFPAARTAADVQYLERSKFQIGRGQDTALRPTAPARRTAGPAARPDLPLPAAPLPRVPLAGVLAGRSSARGPLSGPLDAQGLGALLWHALAESGRSAQRLADGSVRTAVHRPYPSAGALYAARVRLLVLATDGVPAGTYDCVPESRTLRPVGPVPPLEEVKALSTYLSRPATDPDWIGIDDAPVVLGVYADLGLLRGRYGLRALRLALLETGHLTQTLLLTAAALGLAGTPLGGFHDDLAHELLGLDDLDQPLQYLLPLGRRAVDADRAGVSRGGPGAGGGPRGGAV</sequence>
<feature type="compositionally biased region" description="Low complexity" evidence="1">
    <location>
        <begin position="335"/>
        <end position="354"/>
    </location>
</feature>
<protein>
    <submittedName>
        <fullName evidence="5">SagB/ThcOx family dehydrogenase</fullName>
    </submittedName>
</protein>
<evidence type="ECO:0000259" key="2">
    <source>
        <dbReference type="Pfam" id="PF00881"/>
    </source>
</evidence>
<dbReference type="Pfam" id="PF14028">
    <property type="entry name" value="Lant_dehydr_C"/>
    <property type="match status" value="1"/>
</dbReference>
<dbReference type="Gene3D" id="3.40.109.10">
    <property type="entry name" value="NADH Oxidase"/>
    <property type="match status" value="1"/>
</dbReference>
<keyword evidence="6" id="KW-1185">Reference proteome</keyword>
<dbReference type="NCBIfam" id="TIGR03891">
    <property type="entry name" value="thiopep_ocin"/>
    <property type="match status" value="1"/>
</dbReference>
<dbReference type="AlphaFoldDB" id="A0A5P2UZM1"/>
<dbReference type="RefSeq" id="WP_150521227.1">
    <property type="nucleotide sequence ID" value="NZ_BMVX01000032.1"/>
</dbReference>
<dbReference type="InterPro" id="IPR000415">
    <property type="entry name" value="Nitroreductase-like"/>
</dbReference>
<reference evidence="4" key="3">
    <citation type="submission" date="2020-09" db="EMBL/GenBank/DDBJ databases">
        <authorList>
            <person name="Sun Q."/>
            <person name="Ohkuma M."/>
        </authorList>
    </citation>
    <scope>NUCLEOTIDE SEQUENCE</scope>
    <source>
        <strain evidence="4">JCM 4834</strain>
    </source>
</reference>
<dbReference type="NCBIfam" id="TIGR03605">
    <property type="entry name" value="antibiot_sagB"/>
    <property type="match status" value="1"/>
</dbReference>
<feature type="region of interest" description="Disordered" evidence="1">
    <location>
        <begin position="333"/>
        <end position="358"/>
    </location>
</feature>
<evidence type="ECO:0000313" key="5">
    <source>
        <dbReference type="EMBL" id="QEU82217.1"/>
    </source>
</evidence>
<evidence type="ECO:0000313" key="6">
    <source>
        <dbReference type="Proteomes" id="UP000326831"/>
    </source>
</evidence>
<feature type="domain" description="Thiopeptide-type bacteriocin biosynthesis" evidence="3">
    <location>
        <begin position="7"/>
        <end position="297"/>
    </location>
</feature>
<dbReference type="OrthoDB" id="3607295at2"/>
<dbReference type="PANTHER" id="PTHR43745">
    <property type="entry name" value="NITROREDUCTASE MJ1384-RELATED"/>
    <property type="match status" value="1"/>
</dbReference>
<dbReference type="EMBL" id="BMVX01000032">
    <property type="protein sequence ID" value="GGZ92077.1"/>
    <property type="molecule type" value="Genomic_DNA"/>
</dbReference>
<accession>A0A5P2UZM1</accession>
<evidence type="ECO:0000259" key="3">
    <source>
        <dbReference type="Pfam" id="PF14028"/>
    </source>
</evidence>
<dbReference type="Proteomes" id="UP000326831">
    <property type="component" value="Chromosome"/>
</dbReference>
<dbReference type="KEGG" id="ssub:CP968_31610"/>
<name>A0A5P2UZM1_9ACTN</name>
<dbReference type="InterPro" id="IPR052544">
    <property type="entry name" value="Bacteriocin_Proc_Enz"/>
</dbReference>
<dbReference type="SUPFAM" id="SSF55469">
    <property type="entry name" value="FMN-dependent nitroreductase-like"/>
    <property type="match status" value="1"/>
</dbReference>
<evidence type="ECO:0000256" key="1">
    <source>
        <dbReference type="SAM" id="MobiDB-lite"/>
    </source>
</evidence>
<dbReference type="Pfam" id="PF00881">
    <property type="entry name" value="Nitroreductase"/>
    <property type="match status" value="1"/>
</dbReference>